<feature type="domain" description="YdbS-like PH" evidence="2">
    <location>
        <begin position="79"/>
        <end position="155"/>
    </location>
</feature>
<protein>
    <submittedName>
        <fullName evidence="3">PH domain-containing protein</fullName>
    </submittedName>
</protein>
<evidence type="ECO:0000256" key="1">
    <source>
        <dbReference type="SAM" id="Phobius"/>
    </source>
</evidence>
<dbReference type="InterPro" id="IPR005182">
    <property type="entry name" value="YdbS-like_PH"/>
</dbReference>
<keyword evidence="1" id="KW-1133">Transmembrane helix</keyword>
<feature type="transmembrane region" description="Helical" evidence="1">
    <location>
        <begin position="64"/>
        <end position="85"/>
    </location>
</feature>
<dbReference type="Proteomes" id="UP001595462">
    <property type="component" value="Unassembled WGS sequence"/>
</dbReference>
<gene>
    <name evidence="3" type="ORF">ACFOSU_16400</name>
</gene>
<organism evidence="3 4">
    <name type="scientific">Salinisphaera aquimarina</name>
    <dbReference type="NCBI Taxonomy" id="2094031"/>
    <lineage>
        <taxon>Bacteria</taxon>
        <taxon>Pseudomonadati</taxon>
        <taxon>Pseudomonadota</taxon>
        <taxon>Gammaproteobacteria</taxon>
        <taxon>Salinisphaerales</taxon>
        <taxon>Salinisphaeraceae</taxon>
        <taxon>Salinisphaera</taxon>
    </lineage>
</organism>
<keyword evidence="1" id="KW-0472">Membrane</keyword>
<sequence>MNDSSDDGTHIPAGRKAAPGTVEDEQIIWSAGPGQVVNLHVYLIAAIVAGIPGVYAPWPWAGVALVPVAIAGFYAWSVQSIRYALTNERLRKTWGILTRRGEEVELYRVEDTNPTAPLLYRLCGRGNVEVLSTDRSADSLTLRAIKDYETVRNTIRDRVEAMRRAKGVRLVE</sequence>
<reference evidence="4" key="1">
    <citation type="journal article" date="2019" name="Int. J. Syst. Evol. Microbiol.">
        <title>The Global Catalogue of Microorganisms (GCM) 10K type strain sequencing project: providing services to taxonomists for standard genome sequencing and annotation.</title>
        <authorList>
            <consortium name="The Broad Institute Genomics Platform"/>
            <consortium name="The Broad Institute Genome Sequencing Center for Infectious Disease"/>
            <person name="Wu L."/>
            <person name="Ma J."/>
        </authorList>
    </citation>
    <scope>NUCLEOTIDE SEQUENCE [LARGE SCALE GENOMIC DNA]</scope>
    <source>
        <strain evidence="4">KCTC 52640</strain>
    </source>
</reference>
<evidence type="ECO:0000313" key="3">
    <source>
        <dbReference type="EMBL" id="MFC3105457.1"/>
    </source>
</evidence>
<dbReference type="Pfam" id="PF03703">
    <property type="entry name" value="bPH_2"/>
    <property type="match status" value="1"/>
</dbReference>
<proteinExistence type="predicted"/>
<comment type="caution">
    <text evidence="3">The sequence shown here is derived from an EMBL/GenBank/DDBJ whole genome shotgun (WGS) entry which is preliminary data.</text>
</comment>
<name>A0ABV7ERR3_9GAMM</name>
<evidence type="ECO:0000259" key="2">
    <source>
        <dbReference type="Pfam" id="PF03703"/>
    </source>
</evidence>
<keyword evidence="1" id="KW-0812">Transmembrane</keyword>
<evidence type="ECO:0000313" key="4">
    <source>
        <dbReference type="Proteomes" id="UP001595462"/>
    </source>
</evidence>
<keyword evidence="4" id="KW-1185">Reference proteome</keyword>
<dbReference type="EMBL" id="JBHRSS010000008">
    <property type="protein sequence ID" value="MFC3105457.1"/>
    <property type="molecule type" value="Genomic_DNA"/>
</dbReference>
<accession>A0ABV7ERR3</accession>
<feature type="transmembrane region" description="Helical" evidence="1">
    <location>
        <begin position="39"/>
        <end position="58"/>
    </location>
</feature>
<dbReference type="RefSeq" id="WP_353250968.1">
    <property type="nucleotide sequence ID" value="NZ_JBHRSS010000008.1"/>
</dbReference>